<comment type="similarity">
    <text evidence="9">Belongs to the TrpF family.</text>
</comment>
<evidence type="ECO:0000256" key="7">
    <source>
        <dbReference type="ARBA" id="ARBA00023141"/>
    </source>
</evidence>
<organism evidence="11 12">
    <name type="scientific">Actinokineospora xionganensis</name>
    <dbReference type="NCBI Taxonomy" id="2684470"/>
    <lineage>
        <taxon>Bacteria</taxon>
        <taxon>Bacillati</taxon>
        <taxon>Actinomycetota</taxon>
        <taxon>Actinomycetes</taxon>
        <taxon>Pseudonocardiales</taxon>
        <taxon>Pseudonocardiaceae</taxon>
        <taxon>Actinokineospora</taxon>
    </lineage>
</organism>
<evidence type="ECO:0000256" key="6">
    <source>
        <dbReference type="ARBA" id="ARBA00022822"/>
    </source>
</evidence>
<dbReference type="PANTHER" id="PTHR42894">
    <property type="entry name" value="N-(5'-PHOSPHORIBOSYL)ANTHRANILATE ISOMERASE"/>
    <property type="match status" value="1"/>
</dbReference>
<evidence type="ECO:0000313" key="12">
    <source>
        <dbReference type="Proteomes" id="UP000734823"/>
    </source>
</evidence>
<evidence type="ECO:0000256" key="3">
    <source>
        <dbReference type="ARBA" id="ARBA00012572"/>
    </source>
</evidence>
<evidence type="ECO:0000256" key="2">
    <source>
        <dbReference type="ARBA" id="ARBA00004664"/>
    </source>
</evidence>
<dbReference type="Gene3D" id="3.20.20.70">
    <property type="entry name" value="Aldolase class I"/>
    <property type="match status" value="1"/>
</dbReference>
<dbReference type="InterPro" id="IPR001240">
    <property type="entry name" value="PRAI_dom"/>
</dbReference>
<dbReference type="RefSeq" id="WP_187221417.1">
    <property type="nucleotide sequence ID" value="NZ_JABVED010000009.1"/>
</dbReference>
<dbReference type="EMBL" id="JABVED010000009">
    <property type="protein sequence ID" value="MBC6448943.1"/>
    <property type="molecule type" value="Genomic_DNA"/>
</dbReference>
<evidence type="ECO:0000256" key="9">
    <source>
        <dbReference type="HAMAP-Rule" id="MF_00135"/>
    </source>
</evidence>
<dbReference type="GO" id="GO:0016853">
    <property type="term" value="F:isomerase activity"/>
    <property type="evidence" value="ECO:0007669"/>
    <property type="project" value="UniProtKB-KW"/>
</dbReference>
<keyword evidence="7 9" id="KW-0057">Aromatic amino acid biosynthesis</keyword>
<dbReference type="InterPro" id="IPR044643">
    <property type="entry name" value="TrpF_fam"/>
</dbReference>
<keyword evidence="5 9" id="KW-0028">Amino-acid biosynthesis</keyword>
<reference evidence="11 12" key="1">
    <citation type="submission" date="2020-06" db="EMBL/GenBank/DDBJ databases">
        <title>Actinokineospora xiongansis sp. nov., isolated from soil of Baiyangdian.</title>
        <authorList>
            <person name="Zhang X."/>
        </authorList>
    </citation>
    <scope>NUCLEOTIDE SEQUENCE [LARGE SCALE GENOMIC DNA]</scope>
    <source>
        <strain evidence="11 12">HBU206404</strain>
    </source>
</reference>
<evidence type="ECO:0000256" key="4">
    <source>
        <dbReference type="ARBA" id="ARBA00022272"/>
    </source>
</evidence>
<evidence type="ECO:0000256" key="1">
    <source>
        <dbReference type="ARBA" id="ARBA00001164"/>
    </source>
</evidence>
<evidence type="ECO:0000259" key="10">
    <source>
        <dbReference type="Pfam" id="PF00697"/>
    </source>
</evidence>
<evidence type="ECO:0000313" key="11">
    <source>
        <dbReference type="EMBL" id="MBC6448943.1"/>
    </source>
</evidence>
<comment type="pathway">
    <text evidence="2 9">Amino-acid biosynthesis; L-tryptophan biosynthesis; L-tryptophan from chorismate: step 3/5.</text>
</comment>
<feature type="domain" description="N-(5'phosphoribosyl) anthranilate isomerase (PRAI)" evidence="10">
    <location>
        <begin position="3"/>
        <end position="195"/>
    </location>
</feature>
<accession>A0ABR7L8V7</accession>
<dbReference type="SUPFAM" id="SSF51366">
    <property type="entry name" value="Ribulose-phoshate binding barrel"/>
    <property type="match status" value="1"/>
</dbReference>
<dbReference type="CDD" id="cd00405">
    <property type="entry name" value="PRAI"/>
    <property type="match status" value="1"/>
</dbReference>
<proteinExistence type="inferred from homology"/>
<protein>
    <recommendedName>
        <fullName evidence="4 9">N-(5'-phosphoribosyl)anthranilate isomerase</fullName>
        <shortName evidence="9">PRAI</shortName>
        <ecNumber evidence="3 9">5.3.1.24</ecNumber>
    </recommendedName>
</protein>
<dbReference type="EC" id="5.3.1.24" evidence="3 9"/>
<name>A0ABR7L8V7_9PSEU</name>
<gene>
    <name evidence="9" type="primary">trpF</name>
    <name evidence="11" type="ORF">GPZ80_17375</name>
</gene>
<dbReference type="InterPro" id="IPR013785">
    <property type="entry name" value="Aldolase_TIM"/>
</dbReference>
<comment type="catalytic activity">
    <reaction evidence="1 9">
        <text>N-(5-phospho-beta-D-ribosyl)anthranilate = 1-(2-carboxyphenylamino)-1-deoxy-D-ribulose 5-phosphate</text>
        <dbReference type="Rhea" id="RHEA:21540"/>
        <dbReference type="ChEBI" id="CHEBI:18277"/>
        <dbReference type="ChEBI" id="CHEBI:58613"/>
        <dbReference type="EC" id="5.3.1.24"/>
    </reaction>
</comment>
<sequence>MFVKVCGLRTVADVDTAVEAGADAIGFVFAERSVRRVDPELAARLAARVPDDVLTVGVFSDVSATAAGEIAVAAGLRAVQLHGDYPHTAFADLAGVPVQLIRATALKPTTDVEVGAFGEDMLLLDSPVAGSGERWDLATLDGAWPQGKWILAGGLDPANVGTAIAASRPWGVDVSSGVESSRGVKDQGLIRDFVRAARSAT</sequence>
<evidence type="ECO:0000256" key="5">
    <source>
        <dbReference type="ARBA" id="ARBA00022605"/>
    </source>
</evidence>
<keyword evidence="12" id="KW-1185">Reference proteome</keyword>
<comment type="caution">
    <text evidence="11">The sequence shown here is derived from an EMBL/GenBank/DDBJ whole genome shotgun (WGS) entry which is preliminary data.</text>
</comment>
<keyword evidence="8 9" id="KW-0413">Isomerase</keyword>
<dbReference type="Proteomes" id="UP000734823">
    <property type="component" value="Unassembled WGS sequence"/>
</dbReference>
<dbReference type="PANTHER" id="PTHR42894:SF1">
    <property type="entry name" value="N-(5'-PHOSPHORIBOSYL)ANTHRANILATE ISOMERASE"/>
    <property type="match status" value="1"/>
</dbReference>
<dbReference type="HAMAP" id="MF_00135">
    <property type="entry name" value="PRAI"/>
    <property type="match status" value="1"/>
</dbReference>
<evidence type="ECO:0000256" key="8">
    <source>
        <dbReference type="ARBA" id="ARBA00023235"/>
    </source>
</evidence>
<dbReference type="InterPro" id="IPR011060">
    <property type="entry name" value="RibuloseP-bd_barrel"/>
</dbReference>
<dbReference type="Pfam" id="PF00697">
    <property type="entry name" value="PRAI"/>
    <property type="match status" value="1"/>
</dbReference>
<keyword evidence="6 9" id="KW-0822">Tryptophan biosynthesis</keyword>